<dbReference type="InterPro" id="IPR011701">
    <property type="entry name" value="MFS"/>
</dbReference>
<dbReference type="Proteomes" id="UP000289440">
    <property type="component" value="Chromosome"/>
</dbReference>
<feature type="transmembrane region" description="Helical" evidence="5">
    <location>
        <begin position="311"/>
        <end position="331"/>
    </location>
</feature>
<accession>A0A449A5N3</accession>
<sequence length="468" mass="52082">MKFLKSVLEKITLKQLIILAILAAADVFVIAAPYYIKNIIPNLHSYLGINEHDIAKLTSIIGWVTLATQLPGGFLANKFRSKYLLALATLSTGLITIWFGINILNSKSTSQESLLLQYQIMFGLWGISTTLIFWTPLWKLVSQQTTKENQGLAYGIQGVANGIIGFVLVFLLGLLITNVWAPRQKDSAAPFATYAFTIAIFLIITTVLVVVYVPEKFTKSTEPLSLEKIKKNIIHIFKAMSNWKLWMLSFFLLGMYTFQSVFAYYLLQMIQNAFLGPVLLVTILGGMRTYLMRVAISGFAGRLADKFRSYVLFLMIVLGIGIILIGIMVLLPFAASKSGERNIFLIIASSFIFILVGLLSWIMVTLRYAQVGETHIEKSSYASSIGILSFVGFSSDAWLYEVTAYVGKQYTEVGNSNTSILGYQIIIIISLSIALVGLLAGALVFIANTKELKKLGKTNYRWRELENA</sequence>
<keyword evidence="3 5" id="KW-1133">Transmembrane helix</keyword>
<evidence type="ECO:0000256" key="2">
    <source>
        <dbReference type="ARBA" id="ARBA00022692"/>
    </source>
</evidence>
<feature type="transmembrane region" description="Helical" evidence="5">
    <location>
        <begin position="159"/>
        <end position="181"/>
    </location>
</feature>
<feature type="transmembrane region" description="Helical" evidence="5">
    <location>
        <begin position="420"/>
        <end position="447"/>
    </location>
</feature>
<evidence type="ECO:0000256" key="4">
    <source>
        <dbReference type="ARBA" id="ARBA00023136"/>
    </source>
</evidence>
<protein>
    <recommendedName>
        <fullName evidence="6">Major facilitator superfamily (MFS) profile domain-containing protein</fullName>
    </recommendedName>
</protein>
<feature type="transmembrane region" description="Helical" evidence="5">
    <location>
        <begin position="16"/>
        <end position="36"/>
    </location>
</feature>
<feature type="transmembrane region" description="Helical" evidence="5">
    <location>
        <begin position="245"/>
        <end position="267"/>
    </location>
</feature>
<dbReference type="AlphaFoldDB" id="A0A449A5N3"/>
<feature type="transmembrane region" description="Helical" evidence="5">
    <location>
        <begin position="83"/>
        <end position="104"/>
    </location>
</feature>
<feature type="transmembrane region" description="Helical" evidence="5">
    <location>
        <begin position="116"/>
        <end position="138"/>
    </location>
</feature>
<evidence type="ECO:0000259" key="6">
    <source>
        <dbReference type="PROSITE" id="PS50850"/>
    </source>
</evidence>
<comment type="subcellular location">
    <subcellularLocation>
        <location evidence="1">Cell membrane</location>
        <topology evidence="1">Multi-pass membrane protein</topology>
    </subcellularLocation>
</comment>
<dbReference type="EMBL" id="LR214951">
    <property type="protein sequence ID" value="VEU59539.1"/>
    <property type="molecule type" value="Genomic_DNA"/>
</dbReference>
<dbReference type="RefSeq" id="WP_129719923.1">
    <property type="nucleotide sequence ID" value="NZ_LR214951.1"/>
</dbReference>
<dbReference type="Pfam" id="PF07690">
    <property type="entry name" value="MFS_1"/>
    <property type="match status" value="1"/>
</dbReference>
<proteinExistence type="predicted"/>
<dbReference type="CDD" id="cd06174">
    <property type="entry name" value="MFS"/>
    <property type="match status" value="1"/>
</dbReference>
<evidence type="ECO:0000256" key="5">
    <source>
        <dbReference type="SAM" id="Phobius"/>
    </source>
</evidence>
<dbReference type="OrthoDB" id="391626at2"/>
<dbReference type="KEGG" id="mnu:NCTC10166_00517"/>
<evidence type="ECO:0000256" key="3">
    <source>
        <dbReference type="ARBA" id="ARBA00022989"/>
    </source>
</evidence>
<keyword evidence="2 5" id="KW-0812">Transmembrane</keyword>
<keyword evidence="4 5" id="KW-0472">Membrane</keyword>
<dbReference type="InterPro" id="IPR036259">
    <property type="entry name" value="MFS_trans_sf"/>
</dbReference>
<evidence type="ECO:0000313" key="8">
    <source>
        <dbReference type="Proteomes" id="UP000289440"/>
    </source>
</evidence>
<feature type="domain" description="Major facilitator superfamily (MFS) profile" evidence="6">
    <location>
        <begin position="12"/>
        <end position="449"/>
    </location>
</feature>
<name>A0A449A5N3_9BACT</name>
<feature type="transmembrane region" description="Helical" evidence="5">
    <location>
        <begin position="193"/>
        <end position="213"/>
    </location>
</feature>
<dbReference type="GO" id="GO:0005886">
    <property type="term" value="C:plasma membrane"/>
    <property type="evidence" value="ECO:0007669"/>
    <property type="project" value="UniProtKB-SubCell"/>
</dbReference>
<gene>
    <name evidence="7" type="ORF">NCTC10166_00517</name>
</gene>
<feature type="transmembrane region" description="Helical" evidence="5">
    <location>
        <begin position="56"/>
        <end position="76"/>
    </location>
</feature>
<organism evidence="7 8">
    <name type="scientific">Mesomycoplasma neurolyticum</name>
    <dbReference type="NCBI Taxonomy" id="2120"/>
    <lineage>
        <taxon>Bacteria</taxon>
        <taxon>Bacillati</taxon>
        <taxon>Mycoplasmatota</taxon>
        <taxon>Mycoplasmoidales</taxon>
        <taxon>Metamycoplasmataceae</taxon>
        <taxon>Mesomycoplasma</taxon>
    </lineage>
</organism>
<dbReference type="PROSITE" id="PS50850">
    <property type="entry name" value="MFS"/>
    <property type="match status" value="1"/>
</dbReference>
<dbReference type="Gene3D" id="1.20.1250.20">
    <property type="entry name" value="MFS general substrate transporter like domains"/>
    <property type="match status" value="1"/>
</dbReference>
<dbReference type="InterPro" id="IPR020846">
    <property type="entry name" value="MFS_dom"/>
</dbReference>
<keyword evidence="8" id="KW-1185">Reference proteome</keyword>
<feature type="transmembrane region" description="Helical" evidence="5">
    <location>
        <begin position="343"/>
        <end position="369"/>
    </location>
</feature>
<reference evidence="7 8" key="1">
    <citation type="submission" date="2019-01" db="EMBL/GenBank/DDBJ databases">
        <authorList>
            <consortium name="Pathogen Informatics"/>
        </authorList>
    </citation>
    <scope>NUCLEOTIDE SEQUENCE [LARGE SCALE GENOMIC DNA]</scope>
    <source>
        <strain evidence="7 8">NCTC10166</strain>
    </source>
</reference>
<evidence type="ECO:0000313" key="7">
    <source>
        <dbReference type="EMBL" id="VEU59539.1"/>
    </source>
</evidence>
<feature type="transmembrane region" description="Helical" evidence="5">
    <location>
        <begin position="381"/>
        <end position="400"/>
    </location>
</feature>
<dbReference type="SUPFAM" id="SSF103473">
    <property type="entry name" value="MFS general substrate transporter"/>
    <property type="match status" value="1"/>
</dbReference>
<feature type="transmembrane region" description="Helical" evidence="5">
    <location>
        <begin position="273"/>
        <end position="291"/>
    </location>
</feature>
<evidence type="ECO:0000256" key="1">
    <source>
        <dbReference type="ARBA" id="ARBA00004651"/>
    </source>
</evidence>
<dbReference type="GO" id="GO:0022857">
    <property type="term" value="F:transmembrane transporter activity"/>
    <property type="evidence" value="ECO:0007669"/>
    <property type="project" value="InterPro"/>
</dbReference>